<evidence type="ECO:0000259" key="9">
    <source>
        <dbReference type="Pfam" id="PF04552"/>
    </source>
</evidence>
<dbReference type="RefSeq" id="WP_176757502.1">
    <property type="nucleotide sequence ID" value="NZ_FNEV01000006.1"/>
</dbReference>
<dbReference type="Gene3D" id="1.10.10.1330">
    <property type="entry name" value="RNA polymerase sigma-54 factor, core-binding domain"/>
    <property type="match status" value="1"/>
</dbReference>
<keyword evidence="4" id="KW-0548">Nucleotidyltransferase</keyword>
<evidence type="ECO:0000256" key="5">
    <source>
        <dbReference type="ARBA" id="ARBA00023015"/>
    </source>
</evidence>
<dbReference type="PROSITE" id="PS50044">
    <property type="entry name" value="SIGMA54_3"/>
    <property type="match status" value="1"/>
</dbReference>
<dbReference type="Gene3D" id="1.10.10.60">
    <property type="entry name" value="Homeodomain-like"/>
    <property type="match status" value="1"/>
</dbReference>
<accession>A0A1G8UA96</accession>
<dbReference type="InterPro" id="IPR000394">
    <property type="entry name" value="RNA_pol_sigma_54"/>
</dbReference>
<dbReference type="InterPro" id="IPR007046">
    <property type="entry name" value="RNA_pol_sigma_54_core-bd"/>
</dbReference>
<dbReference type="GO" id="GO:0001216">
    <property type="term" value="F:DNA-binding transcription activator activity"/>
    <property type="evidence" value="ECO:0007669"/>
    <property type="project" value="InterPro"/>
</dbReference>
<dbReference type="PROSITE" id="PS00718">
    <property type="entry name" value="SIGMA54_2"/>
    <property type="match status" value="1"/>
</dbReference>
<dbReference type="EMBL" id="FNEV01000006">
    <property type="protein sequence ID" value="SDJ50659.1"/>
    <property type="molecule type" value="Genomic_DNA"/>
</dbReference>
<keyword evidence="7" id="KW-0238">DNA-binding</keyword>
<keyword evidence="8" id="KW-0804">Transcription</keyword>
<evidence type="ECO:0000256" key="2">
    <source>
        <dbReference type="ARBA" id="ARBA00022478"/>
    </source>
</evidence>
<dbReference type="GO" id="GO:0006352">
    <property type="term" value="P:DNA-templated transcription initiation"/>
    <property type="evidence" value="ECO:0007669"/>
    <property type="project" value="InterPro"/>
</dbReference>
<dbReference type="Pfam" id="PF04963">
    <property type="entry name" value="Sigma54_CBD"/>
    <property type="match status" value="1"/>
</dbReference>
<dbReference type="Pfam" id="PF00309">
    <property type="entry name" value="Sigma54_AID"/>
    <property type="match status" value="1"/>
</dbReference>
<keyword evidence="5" id="KW-0805">Transcription regulation</keyword>
<dbReference type="NCBIfam" id="TIGR02395">
    <property type="entry name" value="rpoN_sigma"/>
    <property type="match status" value="1"/>
</dbReference>
<feature type="domain" description="RNA polymerase sigma factor 54 DNA-binding" evidence="9">
    <location>
        <begin position="265"/>
        <end position="419"/>
    </location>
</feature>
<comment type="similarity">
    <text evidence="1">Belongs to the sigma-54 factor family.</text>
</comment>
<dbReference type="InterPro" id="IPR007634">
    <property type="entry name" value="RNA_pol_sigma_54_DNA-bd"/>
</dbReference>
<protein>
    <submittedName>
        <fullName evidence="11">RNA polymerase, sigma 54 subunit, RpoN/SigL</fullName>
    </submittedName>
</protein>
<evidence type="ECO:0000256" key="8">
    <source>
        <dbReference type="ARBA" id="ARBA00023163"/>
    </source>
</evidence>
<dbReference type="PANTHER" id="PTHR32248:SF4">
    <property type="entry name" value="RNA POLYMERASE SIGMA-54 FACTOR"/>
    <property type="match status" value="1"/>
</dbReference>
<dbReference type="Pfam" id="PF04552">
    <property type="entry name" value="Sigma54_DBD"/>
    <property type="match status" value="1"/>
</dbReference>
<evidence type="ECO:0000313" key="12">
    <source>
        <dbReference type="Proteomes" id="UP000199225"/>
    </source>
</evidence>
<evidence type="ECO:0000256" key="4">
    <source>
        <dbReference type="ARBA" id="ARBA00022695"/>
    </source>
</evidence>
<dbReference type="GO" id="GO:0003677">
    <property type="term" value="F:DNA binding"/>
    <property type="evidence" value="ECO:0007669"/>
    <property type="project" value="UniProtKB-KW"/>
</dbReference>
<name>A0A1G8UA96_9BACI</name>
<proteinExistence type="inferred from homology"/>
<evidence type="ECO:0000256" key="3">
    <source>
        <dbReference type="ARBA" id="ARBA00022679"/>
    </source>
</evidence>
<dbReference type="PANTHER" id="PTHR32248">
    <property type="entry name" value="RNA POLYMERASE SIGMA-54 FACTOR"/>
    <property type="match status" value="1"/>
</dbReference>
<evidence type="ECO:0000256" key="7">
    <source>
        <dbReference type="ARBA" id="ARBA00023125"/>
    </source>
</evidence>
<dbReference type="STRING" id="86666.SAMN04490247_2137"/>
<dbReference type="PRINTS" id="PR00045">
    <property type="entry name" value="SIGMA54FCT"/>
</dbReference>
<dbReference type="Proteomes" id="UP000199225">
    <property type="component" value="Unassembled WGS sequence"/>
</dbReference>
<dbReference type="InterPro" id="IPR038709">
    <property type="entry name" value="RpoN_core-bd_sf"/>
</dbReference>
<dbReference type="AlphaFoldDB" id="A0A1G8UA96"/>
<reference evidence="12" key="1">
    <citation type="submission" date="2016-10" db="EMBL/GenBank/DDBJ databases">
        <authorList>
            <person name="Varghese N."/>
            <person name="Submissions S."/>
        </authorList>
    </citation>
    <scope>NUCLEOTIDE SEQUENCE [LARGE SCALE GENOMIC DNA]</scope>
    <source>
        <strain evidence="12">DSM 4771</strain>
    </source>
</reference>
<dbReference type="GO" id="GO:0016779">
    <property type="term" value="F:nucleotidyltransferase activity"/>
    <property type="evidence" value="ECO:0007669"/>
    <property type="project" value="UniProtKB-KW"/>
</dbReference>
<keyword evidence="3" id="KW-0808">Transferase</keyword>
<feature type="domain" description="RNA polymerase sigma factor 54 core-binding" evidence="10">
    <location>
        <begin position="72"/>
        <end position="253"/>
    </location>
</feature>
<gene>
    <name evidence="11" type="ORF">SAMN04490247_2137</name>
</gene>
<keyword evidence="12" id="KW-1185">Reference proteome</keyword>
<dbReference type="GO" id="GO:0000428">
    <property type="term" value="C:DNA-directed RNA polymerase complex"/>
    <property type="evidence" value="ECO:0007669"/>
    <property type="project" value="UniProtKB-KW"/>
</dbReference>
<evidence type="ECO:0000256" key="6">
    <source>
        <dbReference type="ARBA" id="ARBA00023082"/>
    </source>
</evidence>
<sequence>MELALSQKQVQHLNMTPSLQQAIHLLQLSSIELKEYIEKESLENPWIDLKEPSFSSVGANQQGAAPLFQGNQKPDLHQHLQQQATFLPLPEEEKNIVTHLILHLNENGYLEETLDQIAHDYNISECSAERSLSHVQNLDPAGVGARTLKECLLLQASRYYPENEKLSRLISDHLEKTAGGEREYLCSKLSITTEELNDCLANLKSLHPKPGLQVGATNSSPLMPDVYIKEQEGAYSVSLNHQLVPKLELNQDYKRLMNEYKEAFAYLQEKYKKFTWLQKSIEQRQSTILAITQSILHHQPRMPAEGIGSLSPLTRKQVADELEIHESTVSRAVRNKIVTTPAGTYFMEELFPSSTTNGSSSAVIKHRIHQLVTKENPSSPLSDQKLVQSLGKEGLHVSRRTVAKYRDSLHILPSSKRKKAPIPH</sequence>
<organism evidence="11 12">
    <name type="scientific">Salimicrobium halophilum</name>
    <dbReference type="NCBI Taxonomy" id="86666"/>
    <lineage>
        <taxon>Bacteria</taxon>
        <taxon>Bacillati</taxon>
        <taxon>Bacillota</taxon>
        <taxon>Bacilli</taxon>
        <taxon>Bacillales</taxon>
        <taxon>Bacillaceae</taxon>
        <taxon>Salimicrobium</taxon>
    </lineage>
</organism>
<evidence type="ECO:0000313" key="11">
    <source>
        <dbReference type="EMBL" id="SDJ50659.1"/>
    </source>
</evidence>
<evidence type="ECO:0000256" key="1">
    <source>
        <dbReference type="ARBA" id="ARBA00008798"/>
    </source>
</evidence>
<keyword evidence="2" id="KW-0240">DNA-directed RNA polymerase</keyword>
<dbReference type="GO" id="GO:0016987">
    <property type="term" value="F:sigma factor activity"/>
    <property type="evidence" value="ECO:0007669"/>
    <property type="project" value="UniProtKB-KW"/>
</dbReference>
<dbReference type="PIRSF" id="PIRSF000774">
    <property type="entry name" value="RpoN"/>
    <property type="match status" value="1"/>
</dbReference>
<evidence type="ECO:0000259" key="10">
    <source>
        <dbReference type="Pfam" id="PF04963"/>
    </source>
</evidence>
<keyword evidence="6" id="KW-0731">Sigma factor</keyword>